<name>A0A0L7LYP5_PLAF4</name>
<dbReference type="EMBL" id="DS016179">
    <property type="protein sequence ID" value="KOB85749.1"/>
    <property type="molecule type" value="Genomic_DNA"/>
</dbReference>
<reference evidence="2" key="1">
    <citation type="submission" date="2006-09" db="EMBL/GenBank/DDBJ databases">
        <title>Annotation of Plasmodium falciparum Dd2.</title>
        <authorList>
            <consortium name="The Broad Institute Genome Sequencing Platform"/>
            <person name="Volkman S.K."/>
            <person name="Neafsey D.E."/>
            <person name="Dash A.P."/>
            <person name="Chitnis C.E."/>
            <person name="Hartl D.L."/>
            <person name="Young S.K."/>
            <person name="Zeng Q."/>
            <person name="Koehrsen M."/>
            <person name="Alvarado L."/>
            <person name="Berlin A."/>
            <person name="Borenstein D."/>
            <person name="Chapman S.B."/>
            <person name="Chen Z."/>
            <person name="Engels R."/>
            <person name="Freedman E."/>
            <person name="Gellesch M."/>
            <person name="Goldberg J."/>
            <person name="Griggs A."/>
            <person name="Gujja S."/>
            <person name="Heilman E.R."/>
            <person name="Heiman D.I."/>
            <person name="Howarth C."/>
            <person name="Jen D."/>
            <person name="Larson L."/>
            <person name="Mehta T."/>
            <person name="Neiman D."/>
            <person name="Park D."/>
            <person name="Pearson M."/>
            <person name="Roberts A."/>
            <person name="Saif S."/>
            <person name="Shea T."/>
            <person name="Shenoy N."/>
            <person name="Sisk P."/>
            <person name="Stolte C."/>
            <person name="Sykes S."/>
            <person name="Walk T."/>
            <person name="White J."/>
            <person name="Yandava C."/>
            <person name="Haas B."/>
            <person name="Henn M.R."/>
            <person name="Nusbaum C."/>
            <person name="Birren B."/>
        </authorList>
    </citation>
    <scope>NUCLEOTIDE SEQUENCE [LARGE SCALE GENOMIC DNA]</scope>
</reference>
<reference evidence="2" key="2">
    <citation type="submission" date="2006-09" db="EMBL/GenBank/DDBJ databases">
        <title>The genome sequence of Plasmodium falciparum Dd2.</title>
        <authorList>
            <consortium name="The Broad Institute Genome Sequencing Platform"/>
            <person name="Birren B."/>
            <person name="Lander E."/>
            <person name="Galagan J."/>
            <person name="Nusbaum C."/>
            <person name="Devon K."/>
            <person name="Henn M."/>
            <person name="Jaffe D."/>
            <person name="Butler J."/>
            <person name="Alvarez P."/>
            <person name="Gnerre S."/>
            <person name="Grabherr M."/>
            <person name="Kleber M."/>
            <person name="Mauceli E."/>
            <person name="Brockman W."/>
            <person name="MacCallum I.A."/>
            <person name="Rounsley S."/>
            <person name="Young S."/>
            <person name="LaButti K."/>
            <person name="Pushparaj V."/>
            <person name="DeCaprio D."/>
            <person name="Crawford M."/>
            <person name="Koehrsen M."/>
            <person name="Engels R."/>
            <person name="Montgomery P."/>
            <person name="Pearson M."/>
            <person name="Howarth C."/>
            <person name="Larson L."/>
            <person name="Luoma S."/>
            <person name="White J."/>
            <person name="Kodira C."/>
            <person name="Zeng Q."/>
            <person name="O'Leary S."/>
            <person name="Yandava C."/>
            <person name="Alvarado L."/>
            <person name="Wirth D."/>
            <person name="Volkman S."/>
            <person name="Hartl D."/>
        </authorList>
    </citation>
    <scope>NUCLEOTIDE SEQUENCE [LARGE SCALE GENOMIC DNA]</scope>
</reference>
<organism evidence="1 2">
    <name type="scientific">Plasmodium falciparum (isolate Dd2)</name>
    <dbReference type="NCBI Taxonomy" id="57267"/>
    <lineage>
        <taxon>Eukaryota</taxon>
        <taxon>Sar</taxon>
        <taxon>Alveolata</taxon>
        <taxon>Apicomplexa</taxon>
        <taxon>Aconoidasida</taxon>
        <taxon>Haemosporida</taxon>
        <taxon>Plasmodiidae</taxon>
        <taxon>Plasmodium</taxon>
        <taxon>Plasmodium (Laverania)</taxon>
    </lineage>
</organism>
<accession>A0A0L7LYP5</accession>
<dbReference type="Proteomes" id="UP000054282">
    <property type="component" value="Unassembled WGS sequence"/>
</dbReference>
<proteinExistence type="predicted"/>
<gene>
    <name evidence="1" type="ORF">PFDG_01263</name>
</gene>
<evidence type="ECO:0000313" key="2">
    <source>
        <dbReference type="Proteomes" id="UP000054282"/>
    </source>
</evidence>
<dbReference type="AlphaFoldDB" id="A0A0L7LYP5"/>
<protein>
    <submittedName>
        <fullName evidence="1">Uncharacterized protein</fullName>
    </submittedName>
</protein>
<sequence length="55" mass="6728">MKKTKNSYNVKNEQLFEHKGYPLEVEMFYSLQNLVHKKDADIFDRGFIYLQMKRI</sequence>
<evidence type="ECO:0000313" key="1">
    <source>
        <dbReference type="EMBL" id="KOB85749.1"/>
    </source>
</evidence>
<dbReference type="KEGG" id="pfd:PFDG_01263"/>